<evidence type="ECO:0000256" key="1">
    <source>
        <dbReference type="ARBA" id="ARBA00022741"/>
    </source>
</evidence>
<accession>A0A8J8CL07</accession>
<dbReference type="AlphaFoldDB" id="A0A8J8CL07"/>
<dbReference type="Pfam" id="PF01638">
    <property type="entry name" value="HxlR"/>
    <property type="match status" value="1"/>
</dbReference>
<keyword evidence="1 3" id="KW-0547">Nucleotide-binding</keyword>
<reference evidence="6" key="1">
    <citation type="submission" date="2019-11" db="EMBL/GenBank/DDBJ databases">
        <title>Lipid analysis of CO2-rich subsurface aquifers suggests an autotrophy-based deep biosphere with lysolipids enriched in CPR bacteria.</title>
        <authorList>
            <person name="Probst A.J."/>
            <person name="Elling F.J."/>
            <person name="Castelle C.J."/>
            <person name="Zhu Q."/>
            <person name="Elvert M."/>
            <person name="Birarda G."/>
            <person name="Holman H.-Y."/>
            <person name="Lane K.R."/>
            <person name="Ladd B."/>
            <person name="Ryan M.C."/>
            <person name="Woyke T."/>
            <person name="Hinrichs K.-U."/>
            <person name="Banfield J.F."/>
        </authorList>
    </citation>
    <scope>NUCLEOTIDE SEQUENCE</scope>
    <source>
        <strain evidence="5">CG_2015-01_33_1645</strain>
        <strain evidence="6">CG_2015-04_33_537</strain>
    </source>
</reference>
<proteinExistence type="predicted"/>
<feature type="domain" description="ATP-cone" evidence="4">
    <location>
        <begin position="114"/>
        <end position="194"/>
    </location>
</feature>
<evidence type="ECO:0000256" key="3">
    <source>
        <dbReference type="PROSITE-ProRule" id="PRU00492"/>
    </source>
</evidence>
<evidence type="ECO:0000259" key="4">
    <source>
        <dbReference type="PROSITE" id="PS51161"/>
    </source>
</evidence>
<dbReference type="Proteomes" id="UP000768163">
    <property type="component" value="Unassembled WGS sequence"/>
</dbReference>
<evidence type="ECO:0000256" key="2">
    <source>
        <dbReference type="ARBA" id="ARBA00022840"/>
    </source>
</evidence>
<evidence type="ECO:0000313" key="7">
    <source>
        <dbReference type="Proteomes" id="UP000738826"/>
    </source>
</evidence>
<dbReference type="InterPro" id="IPR002577">
    <property type="entry name" value="HTH_HxlR"/>
</dbReference>
<evidence type="ECO:0000313" key="5">
    <source>
        <dbReference type="EMBL" id="NCN64961.1"/>
    </source>
</evidence>
<dbReference type="InterPro" id="IPR011991">
    <property type="entry name" value="ArsR-like_HTH"/>
</dbReference>
<dbReference type="EMBL" id="JAACQH010000146">
    <property type="protein sequence ID" value="NCS91997.1"/>
    <property type="molecule type" value="Genomic_DNA"/>
</dbReference>
<dbReference type="EMBL" id="JAACVF010000065">
    <property type="protein sequence ID" value="NCN64961.1"/>
    <property type="molecule type" value="Genomic_DNA"/>
</dbReference>
<name>A0A8J8CL07_9ARCH</name>
<sequence>MPLPVDEYSKKISVFGKGTKTKLMIVNTLKNGEMSYSEIQKNFSGTSKSTLYKYLSELYKGGIIKKRVERTDGKRPLAFYILNFLAINLSPSGIKDVIEGKNNENREIFAKTDISVKGKGITQKFSQSRLLNDLLSTGIKIEDAVDVLKELKLSVYEGITTTEIRDMVCKILENNDEKLAEIFAVYIDDKLKVHCGNNIEIWTEDEISHKLRAYRKMTEFTGDELNFLSHKIVRDIKKITLFPSKGLVEEYIKFIANSF</sequence>
<dbReference type="GO" id="GO:0005524">
    <property type="term" value="F:ATP binding"/>
    <property type="evidence" value="ECO:0007669"/>
    <property type="project" value="UniProtKB-UniRule"/>
</dbReference>
<dbReference type="InterPro" id="IPR036388">
    <property type="entry name" value="WH-like_DNA-bd_sf"/>
</dbReference>
<keyword evidence="2 3" id="KW-0067">ATP-binding</keyword>
<dbReference type="PROSITE" id="PS51161">
    <property type="entry name" value="ATP_CONE"/>
    <property type="match status" value="1"/>
</dbReference>
<dbReference type="InterPro" id="IPR036390">
    <property type="entry name" value="WH_DNA-bd_sf"/>
</dbReference>
<evidence type="ECO:0000313" key="6">
    <source>
        <dbReference type="EMBL" id="NCS91997.1"/>
    </source>
</evidence>
<comment type="caution">
    <text evidence="6">The sequence shown here is derived from an EMBL/GenBank/DDBJ whole genome shotgun (WGS) entry which is preliminary data.</text>
</comment>
<gene>
    <name evidence="6" type="ORF">GW779_06345</name>
    <name evidence="5" type="ORF">GW910_02640</name>
</gene>
<dbReference type="InterPro" id="IPR005144">
    <property type="entry name" value="ATP-cone_dom"/>
</dbReference>
<dbReference type="Proteomes" id="UP000738826">
    <property type="component" value="Unassembled WGS sequence"/>
</dbReference>
<dbReference type="CDD" id="cd00090">
    <property type="entry name" value="HTH_ARSR"/>
    <property type="match status" value="1"/>
</dbReference>
<dbReference type="Gene3D" id="1.10.10.10">
    <property type="entry name" value="Winged helix-like DNA-binding domain superfamily/Winged helix DNA-binding domain"/>
    <property type="match status" value="1"/>
</dbReference>
<protein>
    <submittedName>
        <fullName evidence="6">ArsR family transcriptional regulator</fullName>
    </submittedName>
</protein>
<dbReference type="SUPFAM" id="SSF46785">
    <property type="entry name" value="Winged helix' DNA-binding domain"/>
    <property type="match status" value="1"/>
</dbReference>
<organism evidence="6 7">
    <name type="scientific">Candidatus Altarchaeum hamiconexum</name>
    <dbReference type="NCBI Taxonomy" id="1803513"/>
    <lineage>
        <taxon>Archaea</taxon>
        <taxon>Candidatus Altarchaeota</taxon>
        <taxon>Candidatus Altiarchaeia</taxon>
        <taxon>Candidatus Altarchaeales</taxon>
        <taxon>Candidatus Altarchaeaceae</taxon>
        <taxon>Candidatus Altarchaeum</taxon>
    </lineage>
</organism>